<dbReference type="Proteomes" id="UP000306544">
    <property type="component" value="Unassembled WGS sequence"/>
</dbReference>
<dbReference type="Pfam" id="PF00582">
    <property type="entry name" value="Usp"/>
    <property type="match status" value="2"/>
</dbReference>
<dbReference type="SUPFAM" id="SSF52402">
    <property type="entry name" value="Adenine nucleotide alpha hydrolases-like"/>
    <property type="match status" value="2"/>
</dbReference>
<sequence>MAVVGKRGRNRFAGRVLGSVSAKLAAHAHCPTLVVPEKWVSESAEVLLAPAQHVASGDAAEQEPLTVLEQSAPAQDHRRSFRNVADELNFDSEIVVGVDVRAPATEIAHLAAEAAALTERPLTLVAAETLNAQGWYPDAEQHHTELANVRRGYIEHLEGIAAELSEKTPDVPVRWQFFHGSAAGVLAEASRTAALITVGTRGHGGFTGLLLGSVSQAVLNRSTCPVLVIPTSPEV</sequence>
<name>A0A5R9AND1_9MICC</name>
<comment type="similarity">
    <text evidence="1">Belongs to the universal stress protein A family.</text>
</comment>
<feature type="domain" description="UspA" evidence="2">
    <location>
        <begin position="3"/>
        <end position="36"/>
    </location>
</feature>
<evidence type="ECO:0000313" key="4">
    <source>
        <dbReference type="Proteomes" id="UP000306544"/>
    </source>
</evidence>
<feature type="domain" description="UspA" evidence="2">
    <location>
        <begin position="94"/>
        <end position="230"/>
    </location>
</feature>
<gene>
    <name evidence="3" type="ORF">FEF27_01205</name>
</gene>
<proteinExistence type="inferred from homology"/>
<dbReference type="PANTHER" id="PTHR46268">
    <property type="entry name" value="STRESS RESPONSE PROTEIN NHAX"/>
    <property type="match status" value="1"/>
</dbReference>
<dbReference type="AlphaFoldDB" id="A0A5R9AND1"/>
<dbReference type="OrthoDB" id="3665908at2"/>
<dbReference type="Gene3D" id="3.40.50.620">
    <property type="entry name" value="HUPs"/>
    <property type="match status" value="2"/>
</dbReference>
<dbReference type="PANTHER" id="PTHR46268:SF6">
    <property type="entry name" value="UNIVERSAL STRESS PROTEIN UP12"/>
    <property type="match status" value="1"/>
</dbReference>
<accession>A0A5R9AND1</accession>
<keyword evidence="4" id="KW-1185">Reference proteome</keyword>
<comment type="caution">
    <text evidence="3">The sequence shown here is derived from an EMBL/GenBank/DDBJ whole genome shotgun (WGS) entry which is preliminary data.</text>
</comment>
<dbReference type="EMBL" id="VAWA01000001">
    <property type="protein sequence ID" value="TLP80102.1"/>
    <property type="molecule type" value="Genomic_DNA"/>
</dbReference>
<evidence type="ECO:0000259" key="2">
    <source>
        <dbReference type="Pfam" id="PF00582"/>
    </source>
</evidence>
<dbReference type="InterPro" id="IPR014729">
    <property type="entry name" value="Rossmann-like_a/b/a_fold"/>
</dbReference>
<reference evidence="3 4" key="1">
    <citation type="submission" date="2019-05" db="EMBL/GenBank/DDBJ databases">
        <title>Nesterenkonia sp. GY239, isolated from the Southern Atlantic Ocean.</title>
        <authorList>
            <person name="Zhang G."/>
        </authorList>
    </citation>
    <scope>NUCLEOTIDE SEQUENCE [LARGE SCALE GENOMIC DNA]</scope>
    <source>
        <strain evidence="3 4">GY239</strain>
    </source>
</reference>
<evidence type="ECO:0000256" key="1">
    <source>
        <dbReference type="ARBA" id="ARBA00008791"/>
    </source>
</evidence>
<dbReference type="InterPro" id="IPR006016">
    <property type="entry name" value="UspA"/>
</dbReference>
<evidence type="ECO:0000313" key="3">
    <source>
        <dbReference type="EMBL" id="TLP80102.1"/>
    </source>
</evidence>
<dbReference type="PRINTS" id="PR01438">
    <property type="entry name" value="UNVRSLSTRESS"/>
</dbReference>
<organism evidence="3 4">
    <name type="scientific">Nesterenkonia sphaerica</name>
    <dbReference type="NCBI Taxonomy" id="1804988"/>
    <lineage>
        <taxon>Bacteria</taxon>
        <taxon>Bacillati</taxon>
        <taxon>Actinomycetota</taxon>
        <taxon>Actinomycetes</taxon>
        <taxon>Micrococcales</taxon>
        <taxon>Micrococcaceae</taxon>
        <taxon>Nesterenkonia</taxon>
    </lineage>
</organism>
<dbReference type="InterPro" id="IPR006015">
    <property type="entry name" value="Universal_stress_UspA"/>
</dbReference>
<protein>
    <recommendedName>
        <fullName evidence="2">UspA domain-containing protein</fullName>
    </recommendedName>
</protein>